<gene>
    <name evidence="2" type="ORF">F0254_26855</name>
</gene>
<evidence type="ECO:0000256" key="1">
    <source>
        <dbReference type="SAM" id="Phobius"/>
    </source>
</evidence>
<evidence type="ECO:0000313" key="2">
    <source>
        <dbReference type="EMBL" id="NOI12371.1"/>
    </source>
</evidence>
<feature type="transmembrane region" description="Helical" evidence="1">
    <location>
        <begin position="52"/>
        <end position="75"/>
    </location>
</feature>
<evidence type="ECO:0000313" key="3">
    <source>
        <dbReference type="Proteomes" id="UP000532247"/>
    </source>
</evidence>
<name>A0A7Y4F149_VIBAL</name>
<dbReference type="EMBL" id="VTYF01000088">
    <property type="protein sequence ID" value="NOI12371.1"/>
    <property type="molecule type" value="Genomic_DNA"/>
</dbReference>
<protein>
    <submittedName>
        <fullName evidence="2">Uncharacterized protein</fullName>
    </submittedName>
</protein>
<proteinExistence type="predicted"/>
<dbReference type="RefSeq" id="WP_147289569.1">
    <property type="nucleotide sequence ID" value="NZ_CP118930.1"/>
</dbReference>
<sequence length="117" mass="13284">MKAIDVSETTVYYFLLLSGFQFLISVLGKWAPRRFDSVRKSFCFLYEVANEVGTSLLCLYRIVTGSALGCCLIALTSYPDFGEFKYAMSFFVAALLFLWVCVLISDTYNHARKQQLA</sequence>
<dbReference type="AlphaFoldDB" id="A0A7Y4F149"/>
<feature type="transmembrane region" description="Helical" evidence="1">
    <location>
        <begin position="12"/>
        <end position="31"/>
    </location>
</feature>
<accession>A0A7Y4F149</accession>
<organism evidence="2 3">
    <name type="scientific">Vibrio alginolyticus</name>
    <dbReference type="NCBI Taxonomy" id="663"/>
    <lineage>
        <taxon>Bacteria</taxon>
        <taxon>Pseudomonadati</taxon>
        <taxon>Pseudomonadota</taxon>
        <taxon>Gammaproteobacteria</taxon>
        <taxon>Vibrionales</taxon>
        <taxon>Vibrionaceae</taxon>
        <taxon>Vibrio</taxon>
    </lineage>
</organism>
<reference evidence="2 3" key="1">
    <citation type="submission" date="2019-09" db="EMBL/GenBank/DDBJ databases">
        <title>Draft genome sequencing and comparative genomics of hatchery-associated Vibrios.</title>
        <authorList>
            <person name="Kehlet-Delgado H."/>
            <person name="Mueller R.S."/>
        </authorList>
    </citation>
    <scope>NUCLEOTIDE SEQUENCE [LARGE SCALE GENOMIC DNA]</scope>
    <source>
        <strain evidence="2 3">081416A</strain>
    </source>
</reference>
<dbReference type="Proteomes" id="UP000532247">
    <property type="component" value="Unassembled WGS sequence"/>
</dbReference>
<keyword evidence="1" id="KW-0472">Membrane</keyword>
<keyword evidence="1" id="KW-1133">Transmembrane helix</keyword>
<keyword evidence="1" id="KW-0812">Transmembrane</keyword>
<comment type="caution">
    <text evidence="2">The sequence shown here is derived from an EMBL/GenBank/DDBJ whole genome shotgun (WGS) entry which is preliminary data.</text>
</comment>
<feature type="transmembrane region" description="Helical" evidence="1">
    <location>
        <begin position="87"/>
        <end position="105"/>
    </location>
</feature>